<dbReference type="AlphaFoldDB" id="A0A6P1MKF7"/>
<name>A0A6P1MKF7_9FIRM</name>
<proteinExistence type="predicted"/>
<keyword evidence="2" id="KW-1185">Reference proteome</keyword>
<accession>A0A6P1MKF7</accession>
<protein>
    <submittedName>
        <fullName evidence="1">Uncharacterized protein</fullName>
    </submittedName>
</protein>
<organism evidence="1 2">
    <name type="scientific">Aminipila terrae</name>
    <dbReference type="NCBI Taxonomy" id="2697030"/>
    <lineage>
        <taxon>Bacteria</taxon>
        <taxon>Bacillati</taxon>
        <taxon>Bacillota</taxon>
        <taxon>Clostridia</taxon>
        <taxon>Peptostreptococcales</taxon>
        <taxon>Anaerovoracaceae</taxon>
        <taxon>Aminipila</taxon>
    </lineage>
</organism>
<evidence type="ECO:0000313" key="1">
    <source>
        <dbReference type="EMBL" id="QHI73633.1"/>
    </source>
</evidence>
<dbReference type="Proteomes" id="UP000463883">
    <property type="component" value="Chromosome"/>
</dbReference>
<gene>
    <name evidence="1" type="ORF">Ami3637_15740</name>
</gene>
<dbReference type="EMBL" id="CP047591">
    <property type="protein sequence ID" value="QHI73633.1"/>
    <property type="molecule type" value="Genomic_DNA"/>
</dbReference>
<dbReference type="KEGG" id="amic:Ami3637_15740"/>
<evidence type="ECO:0000313" key="2">
    <source>
        <dbReference type="Proteomes" id="UP000463883"/>
    </source>
</evidence>
<sequence length="55" mass="6567">MRKEKEQQPEIITVNIFKSSEEKRKKIFVDTMAKTIARNEVNLKIIRSEDLTHNH</sequence>
<dbReference type="RefSeq" id="WP_162363398.1">
    <property type="nucleotide sequence ID" value="NZ_CP047591.1"/>
</dbReference>
<reference evidence="1 2" key="1">
    <citation type="submission" date="2020-01" db="EMBL/GenBank/DDBJ databases">
        <title>Genomic analysis of Aminipila sp. CBA3637.</title>
        <authorList>
            <person name="Kim Y.B."/>
            <person name="Roh S.W."/>
        </authorList>
    </citation>
    <scope>NUCLEOTIDE SEQUENCE [LARGE SCALE GENOMIC DNA]</scope>
    <source>
        <strain evidence="1 2">CBA3637</strain>
    </source>
</reference>